<dbReference type="SUPFAM" id="SSF143744">
    <property type="entry name" value="GlcG-like"/>
    <property type="match status" value="1"/>
</dbReference>
<dbReference type="PANTHER" id="PTHR34309:SF1">
    <property type="entry name" value="PROTEIN GLCG"/>
    <property type="match status" value="1"/>
</dbReference>
<dbReference type="AlphaFoldDB" id="A0A8J7FTM1"/>
<organism evidence="1 2">
    <name type="scientific">Pontibacterium sinense</name>
    <dbReference type="NCBI Taxonomy" id="2781979"/>
    <lineage>
        <taxon>Bacteria</taxon>
        <taxon>Pseudomonadati</taxon>
        <taxon>Pseudomonadota</taxon>
        <taxon>Gammaproteobacteria</taxon>
        <taxon>Oceanospirillales</taxon>
        <taxon>Oceanospirillaceae</taxon>
        <taxon>Pontibacterium</taxon>
    </lineage>
</organism>
<reference evidence="1" key="1">
    <citation type="submission" date="2020-10" db="EMBL/GenBank/DDBJ databases">
        <title>Bacterium isolated from coastal waters sediment.</title>
        <authorList>
            <person name="Chen R.-J."/>
            <person name="Lu D.-C."/>
            <person name="Zhu K.-L."/>
            <person name="Du Z.-J."/>
        </authorList>
    </citation>
    <scope>NUCLEOTIDE SEQUENCE</scope>
    <source>
        <strain evidence="1">N1Y112</strain>
    </source>
</reference>
<dbReference type="Pfam" id="PF03928">
    <property type="entry name" value="HbpS-like"/>
    <property type="match status" value="1"/>
</dbReference>
<evidence type="ECO:0000313" key="2">
    <source>
        <dbReference type="Proteomes" id="UP000640333"/>
    </source>
</evidence>
<dbReference type="RefSeq" id="WP_193952648.1">
    <property type="nucleotide sequence ID" value="NZ_JADEYS010000006.1"/>
</dbReference>
<dbReference type="InterPro" id="IPR052517">
    <property type="entry name" value="GlcG_carb_metab_protein"/>
</dbReference>
<keyword evidence="2" id="KW-1185">Reference proteome</keyword>
<dbReference type="InterPro" id="IPR038084">
    <property type="entry name" value="PduO/GlcC-like_sf"/>
</dbReference>
<name>A0A8J7FTM1_9GAMM</name>
<dbReference type="Gene3D" id="3.30.450.150">
    <property type="entry name" value="Haem-degrading domain"/>
    <property type="match status" value="1"/>
</dbReference>
<proteinExistence type="predicted"/>
<dbReference type="PANTHER" id="PTHR34309">
    <property type="entry name" value="SLR1406 PROTEIN"/>
    <property type="match status" value="1"/>
</dbReference>
<dbReference type="EMBL" id="JADEYS010000006">
    <property type="protein sequence ID" value="MBE9397095.1"/>
    <property type="molecule type" value="Genomic_DNA"/>
</dbReference>
<protein>
    <submittedName>
        <fullName evidence="1">Heme-binding protein</fullName>
    </submittedName>
</protein>
<evidence type="ECO:0000313" key="1">
    <source>
        <dbReference type="EMBL" id="MBE9397095.1"/>
    </source>
</evidence>
<comment type="caution">
    <text evidence="1">The sequence shown here is derived from an EMBL/GenBank/DDBJ whole genome shotgun (WGS) entry which is preliminary data.</text>
</comment>
<dbReference type="Proteomes" id="UP000640333">
    <property type="component" value="Unassembled WGS sequence"/>
</dbReference>
<sequence>MSALISQSSITTSMANQLATAIYNDAIHQGLKICVSVLDRHGYPLAFQRMNGAPLHSIQIAEDKAFTAISFGLATHTWQERLKENGHLRQTLSQQPRMLMIGGGLPLHVNDELVGAIGVSGASEQQDIDCALTGLTLFFAETQDA</sequence>
<gene>
    <name evidence="1" type="ORF">IOQ59_07445</name>
</gene>
<accession>A0A8J7FTM1</accession>
<dbReference type="InterPro" id="IPR005624">
    <property type="entry name" value="PduO/GlcC-like"/>
</dbReference>